<dbReference type="Gene3D" id="3.30.710.10">
    <property type="entry name" value="Potassium Channel Kv1.1, Chain A"/>
    <property type="match status" value="1"/>
</dbReference>
<protein>
    <recommendedName>
        <fullName evidence="1">BTB domain-containing protein</fullName>
    </recommendedName>
</protein>
<dbReference type="Pfam" id="PF00651">
    <property type="entry name" value="BTB"/>
    <property type="match status" value="1"/>
</dbReference>
<proteinExistence type="predicted"/>
<dbReference type="InterPro" id="IPR000210">
    <property type="entry name" value="BTB/POZ_dom"/>
</dbReference>
<dbReference type="InterPro" id="IPR011333">
    <property type="entry name" value="SKP1/BTB/POZ_sf"/>
</dbReference>
<evidence type="ECO:0000313" key="3">
    <source>
        <dbReference type="Proteomes" id="UP001578633"/>
    </source>
</evidence>
<evidence type="ECO:0000259" key="1">
    <source>
        <dbReference type="PROSITE" id="PS50097"/>
    </source>
</evidence>
<evidence type="ECO:0000313" key="2">
    <source>
        <dbReference type="EMBL" id="KAL1793565.1"/>
    </source>
</evidence>
<dbReference type="PANTHER" id="PTHR47843">
    <property type="entry name" value="BTB DOMAIN-CONTAINING PROTEIN-RELATED"/>
    <property type="match status" value="1"/>
</dbReference>
<dbReference type="RefSeq" id="XP_069304149.1">
    <property type="nucleotide sequence ID" value="XM_069454732.1"/>
</dbReference>
<accession>A0ABR3UC55</accession>
<dbReference type="CDD" id="cd18186">
    <property type="entry name" value="BTB_POZ_ZBTB_KLHL-like"/>
    <property type="match status" value="1"/>
</dbReference>
<sequence length="186" mass="21066">MASSHAPSGKMLPNFLTMSFDMVTVSVGEADTAVNIPVYRDQLSAVSPYFRGAFEGSFKEATDRNLPLTDVSEQTFRMFLQWMYVQISSQPGGASKPAPDALVDKPTTKSEDKIRTIPAIDEEGYYDEDFPNGGKMYNSNWKDLEPENNYQLMVTSFLRLYVFADKYDVPQLREDILTALVTHWHI</sequence>
<dbReference type="Proteomes" id="UP001578633">
    <property type="component" value="Chromosome 8"/>
</dbReference>
<feature type="domain" description="BTB" evidence="1">
    <location>
        <begin position="21"/>
        <end position="84"/>
    </location>
</feature>
<comment type="caution">
    <text evidence="2">The sequence shown here is derived from an EMBL/GenBank/DDBJ whole genome shotgun (WGS) entry which is preliminary data.</text>
</comment>
<organism evidence="2 3">
    <name type="scientific">Alternaria dauci</name>
    <dbReference type="NCBI Taxonomy" id="48095"/>
    <lineage>
        <taxon>Eukaryota</taxon>
        <taxon>Fungi</taxon>
        <taxon>Dikarya</taxon>
        <taxon>Ascomycota</taxon>
        <taxon>Pezizomycotina</taxon>
        <taxon>Dothideomycetes</taxon>
        <taxon>Pleosporomycetidae</taxon>
        <taxon>Pleosporales</taxon>
        <taxon>Pleosporineae</taxon>
        <taxon>Pleosporaceae</taxon>
        <taxon>Alternaria</taxon>
        <taxon>Alternaria sect. Porri</taxon>
    </lineage>
</organism>
<reference evidence="2 3" key="1">
    <citation type="submission" date="2024-09" db="EMBL/GenBank/DDBJ databases">
        <title>T2T genomes of carrot and Alternaria dauci and their utility for understanding host-pathogen interaction during carrot leaf blight disease.</title>
        <authorList>
            <person name="Liu W."/>
            <person name="Xu S."/>
            <person name="Ou C."/>
            <person name="Liu X."/>
            <person name="Zhuang F."/>
            <person name="Deng X.W."/>
        </authorList>
    </citation>
    <scope>NUCLEOTIDE SEQUENCE [LARGE SCALE GENOMIC DNA]</scope>
    <source>
        <strain evidence="2 3">A2016</strain>
    </source>
</reference>
<dbReference type="PROSITE" id="PS50097">
    <property type="entry name" value="BTB"/>
    <property type="match status" value="1"/>
</dbReference>
<dbReference type="PANTHER" id="PTHR47843:SF2">
    <property type="entry name" value="BTB DOMAIN-CONTAINING PROTEIN"/>
    <property type="match status" value="1"/>
</dbReference>
<dbReference type="SUPFAM" id="SSF54695">
    <property type="entry name" value="POZ domain"/>
    <property type="match status" value="1"/>
</dbReference>
<dbReference type="EMBL" id="JBHGVX010000008">
    <property type="protein sequence ID" value="KAL1793565.1"/>
    <property type="molecule type" value="Genomic_DNA"/>
</dbReference>
<name>A0ABR3UC55_9PLEO</name>
<dbReference type="GeneID" id="96088869"/>
<keyword evidence="3" id="KW-1185">Reference proteome</keyword>
<gene>
    <name evidence="2" type="ORF">ACET3X_008547</name>
</gene>